<dbReference type="Pfam" id="PF00657">
    <property type="entry name" value="Lipase_GDSL"/>
    <property type="match status" value="1"/>
</dbReference>
<dbReference type="InterPro" id="IPR036514">
    <property type="entry name" value="SGNH_hydro_sf"/>
</dbReference>
<feature type="chain" id="PRO_5042151530" description="GDSL esterase/lipase" evidence="2">
    <location>
        <begin position="27"/>
        <end position="341"/>
    </location>
</feature>
<proteinExistence type="inferred from homology"/>
<dbReference type="InterPro" id="IPR050592">
    <property type="entry name" value="GDSL_lipolytic_enzyme"/>
</dbReference>
<protein>
    <recommendedName>
        <fullName evidence="5">GDSL esterase/lipase</fullName>
    </recommendedName>
</protein>
<evidence type="ECO:0000256" key="2">
    <source>
        <dbReference type="SAM" id="SignalP"/>
    </source>
</evidence>
<dbReference type="SUPFAM" id="SSF52266">
    <property type="entry name" value="SGNH hydrolase"/>
    <property type="match status" value="1"/>
</dbReference>
<keyword evidence="2" id="KW-0732">Signal</keyword>
<reference evidence="3" key="1">
    <citation type="submission" date="2022-04" db="EMBL/GenBank/DDBJ databases">
        <title>A functionally conserved STORR gene fusion in Papaver species that diverged 16.8 million years ago.</title>
        <authorList>
            <person name="Catania T."/>
        </authorList>
    </citation>
    <scope>NUCLEOTIDE SEQUENCE</scope>
    <source>
        <strain evidence="3">S-188037</strain>
    </source>
</reference>
<evidence type="ECO:0000313" key="3">
    <source>
        <dbReference type="EMBL" id="KAI3908831.1"/>
    </source>
</evidence>
<comment type="similarity">
    <text evidence="1">Belongs to the 'GDSL' lipolytic enzyme family.</text>
</comment>
<gene>
    <name evidence="3" type="ORF">MKW98_029381</name>
</gene>
<evidence type="ECO:0000256" key="1">
    <source>
        <dbReference type="ARBA" id="ARBA00008668"/>
    </source>
</evidence>
<dbReference type="GO" id="GO:0016788">
    <property type="term" value="F:hydrolase activity, acting on ester bonds"/>
    <property type="evidence" value="ECO:0007669"/>
    <property type="project" value="InterPro"/>
</dbReference>
<dbReference type="Proteomes" id="UP001202328">
    <property type="component" value="Unassembled WGS sequence"/>
</dbReference>
<evidence type="ECO:0008006" key="5">
    <source>
        <dbReference type="Google" id="ProtNLM"/>
    </source>
</evidence>
<comment type="caution">
    <text evidence="3">The sequence shown here is derived from an EMBL/GenBank/DDBJ whole genome shotgun (WGS) entry which is preliminary data.</text>
</comment>
<keyword evidence="4" id="KW-1185">Reference proteome</keyword>
<sequence length="341" mass="38195">MAYEITLKCLFVIQFFLLFSAEEVRAKIYAVIAFGDSTVDEGNNNLNLAIFKCNLKPYGQNFEGGKPTGRWSNGRVFTDFIFDALGIKPSIHAYLDADFGVEDFATGVTFGSGGAGYDNLTSTLVGAIPLWKQLEFFKEYKEKLTNFQGEEKSTKIIREALYIISIGTNDFMLNYLINFQILLSENAGKFIKDLYNLGARKIALGGSIPMGCLPFTRNLNVLLGRTCVDLYNKVARDLNIKLLKLVREVKKEIDEIQLVYADGYTPLAQMVQTPSLYGFEEVKARCCGTGKFEIDQLCMLEMALLCKDPTKYMYWDAIHLTDTANGLLADSLLNTSLAEFI</sequence>
<name>A0AAD4XE88_9MAGN</name>
<accession>A0AAD4XE88</accession>
<dbReference type="AlphaFoldDB" id="A0AAD4XE88"/>
<organism evidence="3 4">
    <name type="scientific">Papaver atlanticum</name>
    <dbReference type="NCBI Taxonomy" id="357466"/>
    <lineage>
        <taxon>Eukaryota</taxon>
        <taxon>Viridiplantae</taxon>
        <taxon>Streptophyta</taxon>
        <taxon>Embryophyta</taxon>
        <taxon>Tracheophyta</taxon>
        <taxon>Spermatophyta</taxon>
        <taxon>Magnoliopsida</taxon>
        <taxon>Ranunculales</taxon>
        <taxon>Papaveraceae</taxon>
        <taxon>Papaveroideae</taxon>
        <taxon>Papaver</taxon>
    </lineage>
</organism>
<dbReference type="PANTHER" id="PTHR45642:SF46">
    <property type="entry name" value="OS06G0636700 PROTEIN"/>
    <property type="match status" value="1"/>
</dbReference>
<evidence type="ECO:0000313" key="4">
    <source>
        <dbReference type="Proteomes" id="UP001202328"/>
    </source>
</evidence>
<feature type="signal peptide" evidence="2">
    <location>
        <begin position="1"/>
        <end position="26"/>
    </location>
</feature>
<dbReference type="EMBL" id="JAJJMB010010439">
    <property type="protein sequence ID" value="KAI3908831.1"/>
    <property type="molecule type" value="Genomic_DNA"/>
</dbReference>
<dbReference type="InterPro" id="IPR001087">
    <property type="entry name" value="GDSL"/>
</dbReference>
<dbReference type="CDD" id="cd01837">
    <property type="entry name" value="SGNH_plant_lipase_like"/>
    <property type="match status" value="1"/>
</dbReference>
<dbReference type="PANTHER" id="PTHR45642">
    <property type="entry name" value="GDSL ESTERASE/LIPASE EXL3"/>
    <property type="match status" value="1"/>
</dbReference>
<dbReference type="InterPro" id="IPR035669">
    <property type="entry name" value="SGNH_plant_lipase-like"/>
</dbReference>
<dbReference type="Gene3D" id="3.40.50.1110">
    <property type="entry name" value="SGNH hydrolase"/>
    <property type="match status" value="1"/>
</dbReference>